<protein>
    <submittedName>
        <fullName evidence="2">Transmembrane protein 232</fullName>
    </submittedName>
</protein>
<dbReference type="Ensembl" id="ENSOANT00000032803.3">
    <property type="protein sequence ID" value="ENSOANP00000029007.3"/>
    <property type="gene ID" value="ENSOANG00000022701.3"/>
</dbReference>
<dbReference type="KEGG" id="oaa:100082537"/>
<dbReference type="eggNOG" id="ENOG502QVVE">
    <property type="taxonomic scope" value="Eukaryota"/>
</dbReference>
<evidence type="ECO:0000313" key="3">
    <source>
        <dbReference type="Proteomes" id="UP000002279"/>
    </source>
</evidence>
<dbReference type="GeneTree" id="ENSGT00390000014003"/>
<dbReference type="InParanoid" id="F6YWZ9"/>
<dbReference type="Proteomes" id="UP000002279">
    <property type="component" value="Chromosome X3"/>
</dbReference>
<feature type="compositionally biased region" description="Basic and acidic residues" evidence="1">
    <location>
        <begin position="559"/>
        <end position="572"/>
    </location>
</feature>
<name>F6YWZ9_ORNAN</name>
<dbReference type="GeneID" id="100082537"/>
<organism evidence="2 3">
    <name type="scientific">Ornithorhynchus anatinus</name>
    <name type="common">Duckbill platypus</name>
    <dbReference type="NCBI Taxonomy" id="9258"/>
    <lineage>
        <taxon>Eukaryota</taxon>
        <taxon>Metazoa</taxon>
        <taxon>Chordata</taxon>
        <taxon>Craniata</taxon>
        <taxon>Vertebrata</taxon>
        <taxon>Euteleostomi</taxon>
        <taxon>Mammalia</taxon>
        <taxon>Monotremata</taxon>
        <taxon>Ornithorhynchidae</taxon>
        <taxon>Ornithorhynchus</taxon>
    </lineage>
</organism>
<dbReference type="OrthoDB" id="10016194at2759"/>
<dbReference type="STRING" id="9258.ENSOANP00000029007"/>
<dbReference type="RefSeq" id="XP_028909504.1">
    <property type="nucleotide sequence ID" value="XM_029053671.2"/>
</dbReference>
<dbReference type="CTD" id="642987"/>
<reference evidence="2 3" key="1">
    <citation type="journal article" date="2008" name="Nature">
        <title>Genome analysis of the platypus reveals unique signatures of evolution.</title>
        <authorList>
            <person name="Warren W.C."/>
            <person name="Hillier L.W."/>
            <person name="Marshall Graves J.A."/>
            <person name="Birney E."/>
            <person name="Ponting C.P."/>
            <person name="Grutzner F."/>
            <person name="Belov K."/>
            <person name="Miller W."/>
            <person name="Clarke L."/>
            <person name="Chinwalla A.T."/>
            <person name="Yang S.P."/>
            <person name="Heger A."/>
            <person name="Locke D.P."/>
            <person name="Miethke P."/>
            <person name="Waters P.D."/>
            <person name="Veyrunes F."/>
            <person name="Fulton L."/>
            <person name="Fulton B."/>
            <person name="Graves T."/>
            <person name="Wallis J."/>
            <person name="Puente X.S."/>
            <person name="Lopez-Otin C."/>
            <person name="Ordonez G.R."/>
            <person name="Eichler E.E."/>
            <person name="Chen L."/>
            <person name="Cheng Z."/>
            <person name="Deakin J.E."/>
            <person name="Alsop A."/>
            <person name="Thompson K."/>
            <person name="Kirby P."/>
            <person name="Papenfuss A.T."/>
            <person name="Wakefield M.J."/>
            <person name="Olender T."/>
            <person name="Lancet D."/>
            <person name="Huttley G.A."/>
            <person name="Smit A.F."/>
            <person name="Pask A."/>
            <person name="Temple-Smith P."/>
            <person name="Batzer M.A."/>
            <person name="Walker J.A."/>
            <person name="Konkel M.K."/>
            <person name="Harris R.S."/>
            <person name="Whittington C.M."/>
            <person name="Wong E.S."/>
            <person name="Gemmell N.J."/>
            <person name="Buschiazzo E."/>
            <person name="Vargas Jentzsch I.M."/>
            <person name="Merkel A."/>
            <person name="Schmitz J."/>
            <person name="Zemann A."/>
            <person name="Churakov G."/>
            <person name="Kriegs J.O."/>
            <person name="Brosius J."/>
            <person name="Murchison E.P."/>
            <person name="Sachidanandam R."/>
            <person name="Smith C."/>
            <person name="Hannon G.J."/>
            <person name="Tsend-Ayush E."/>
            <person name="McMillan D."/>
            <person name="Attenborough R."/>
            <person name="Rens W."/>
            <person name="Ferguson-Smith M."/>
            <person name="Lefevre C.M."/>
            <person name="Sharp J.A."/>
            <person name="Nicholas K.R."/>
            <person name="Ray D.A."/>
            <person name="Kube M."/>
            <person name="Reinhardt R."/>
            <person name="Pringle T.H."/>
            <person name="Taylor J."/>
            <person name="Jones R.C."/>
            <person name="Nixon B."/>
            <person name="Dacheux J.L."/>
            <person name="Niwa H."/>
            <person name="Sekita Y."/>
            <person name="Huang X."/>
            <person name="Stark A."/>
            <person name="Kheradpour P."/>
            <person name="Kellis M."/>
            <person name="Flicek P."/>
            <person name="Chen Y."/>
            <person name="Webber C."/>
            <person name="Hardison R."/>
            <person name="Nelson J."/>
            <person name="Hallsworth-Pepin K."/>
            <person name="Delehaunty K."/>
            <person name="Markovic C."/>
            <person name="Minx P."/>
            <person name="Feng Y."/>
            <person name="Kremitzki C."/>
            <person name="Mitreva M."/>
            <person name="Glasscock J."/>
            <person name="Wylie T."/>
            <person name="Wohldmann P."/>
            <person name="Thiru P."/>
            <person name="Nhan M.N."/>
            <person name="Pohl C.S."/>
            <person name="Smith S.M."/>
            <person name="Hou S."/>
            <person name="Nefedov M."/>
            <person name="de Jong P.J."/>
            <person name="Renfree M.B."/>
            <person name="Mardis E.R."/>
            <person name="Wilson R.K."/>
        </authorList>
    </citation>
    <scope>NUCLEOTIDE SEQUENCE [LARGE SCALE GENOMIC DNA]</scope>
    <source>
        <strain evidence="2 3">Glennie</strain>
    </source>
</reference>
<sequence>MPHSTCAKQINRLEIMQHFVLYFNKMKNPETQKYFFELATKMLCRCKKRLGLSSLGLGNHVDLPGAWAEAIVLTQCRGKIQEEALDILYLSLDHAYLNPDHIPVLFFIGESVLFGICSKEARKKYLYSGEIKLIKIGFLTFLRLFIYHLYGVLEGFNEHKLRLHSFLRGLVHQEDTYYVYPDILFTLHFMQKAGEAICNMELCSETYSSTLGLSSPNFFQHLLSDYGERIINHFLWNCTVAWACVHDNSLQLDDVLKHVISYKHYLHPKYWLDSVLSLVILGEAAKSNMSCLRILLTVMRDFISNCISLQKQATSKAKDIASSWEIVYIYTFILEDICLRASTLTLKKTALLGFWGSVYGSQKLGSRVKVAQEYRGLKGGSVLDLLQYYLSQESDDCNQLYWTIRYNLFSNLIKMFWEFSGDDIRDALHGIVWKAIQKIKESEKDSRVIEALKISEDELNEVTNPFRSSSVKVTSNPRNPISFQQMGWRFANALSKLYLPSSGPYFFRTKKVEKKQTQTRYRGPNQGKGKKATCSAVSFSSLTSLAAPKGLTKSSSTMLKKDRQGNLKEEAREDQVFKEKKLKEKYFREILYKKKRKKRNKENPNKDLKRNIRFRRVVSAIMMKCQVVHEEALFKIRSILGSQSRLHQVL</sequence>
<dbReference type="Bgee" id="ENSOANG00000022701">
    <property type="expression patterns" value="Expressed in testis and 1 other cell type or tissue"/>
</dbReference>
<accession>F6YWZ9</accession>
<dbReference type="PANTHER" id="PTHR28651">
    <property type="entry name" value="TRANSMEMBRANE PROTEIN 232"/>
    <property type="match status" value="1"/>
</dbReference>
<dbReference type="FunCoup" id="F6YWZ9">
    <property type="interactions" value="79"/>
</dbReference>
<dbReference type="AlphaFoldDB" id="F6YWZ9"/>
<evidence type="ECO:0000256" key="1">
    <source>
        <dbReference type="SAM" id="MobiDB-lite"/>
    </source>
</evidence>
<reference evidence="2" key="3">
    <citation type="submission" date="2025-09" db="UniProtKB">
        <authorList>
            <consortium name="Ensembl"/>
        </authorList>
    </citation>
    <scope>IDENTIFICATION</scope>
    <source>
        <strain evidence="2">Glennie</strain>
    </source>
</reference>
<feature type="region of interest" description="Disordered" evidence="1">
    <location>
        <begin position="552"/>
        <end position="572"/>
    </location>
</feature>
<keyword evidence="3" id="KW-1185">Reference proteome</keyword>
<dbReference type="PANTHER" id="PTHR28651:SF1">
    <property type="entry name" value="TRANSMEMBRANE PROTEIN 232"/>
    <property type="match status" value="1"/>
</dbReference>
<dbReference type="Pfam" id="PF15877">
    <property type="entry name" value="TMEM232"/>
    <property type="match status" value="1"/>
</dbReference>
<dbReference type="HOGENOM" id="CLU_015366_1_0_1"/>
<evidence type="ECO:0000313" key="2">
    <source>
        <dbReference type="Ensembl" id="ENSOANP00000029007.3"/>
    </source>
</evidence>
<dbReference type="OMA" id="DHHWQEE"/>
<reference evidence="2" key="2">
    <citation type="submission" date="2025-08" db="UniProtKB">
        <authorList>
            <consortium name="Ensembl"/>
        </authorList>
    </citation>
    <scope>IDENTIFICATION</scope>
    <source>
        <strain evidence="2">Glennie</strain>
    </source>
</reference>
<dbReference type="InterPro" id="IPR031747">
    <property type="entry name" value="TMEM232"/>
</dbReference>
<proteinExistence type="predicted"/>
<gene>
    <name evidence="2" type="primary">TMEM232</name>
</gene>